<dbReference type="OrthoDB" id="5097318at2759"/>
<keyword evidence="2" id="KW-1185">Reference proteome</keyword>
<reference evidence="1 2" key="1">
    <citation type="submission" date="2020-01" db="EMBL/GenBank/DDBJ databases">
        <title>Identification and distribution of gene clusters putatively required for synthesis of sphingolipid metabolism inhibitors in phylogenetically diverse species of the filamentous fungus Fusarium.</title>
        <authorList>
            <person name="Kim H.-S."/>
            <person name="Busman M."/>
            <person name="Brown D.W."/>
            <person name="Divon H."/>
            <person name="Uhlig S."/>
            <person name="Proctor R.H."/>
        </authorList>
    </citation>
    <scope>NUCLEOTIDE SEQUENCE [LARGE SCALE GENOMIC DNA]</scope>
    <source>
        <strain evidence="1 2">NRRL 20459</strain>
    </source>
</reference>
<dbReference type="EMBL" id="JAADYS010001528">
    <property type="protein sequence ID" value="KAF4462489.1"/>
    <property type="molecule type" value="Genomic_DNA"/>
</dbReference>
<gene>
    <name evidence="1" type="ORF">FALBO_10700</name>
</gene>
<evidence type="ECO:0000313" key="1">
    <source>
        <dbReference type="EMBL" id="KAF4462489.1"/>
    </source>
</evidence>
<name>A0A8H4L7C3_9HYPO</name>
<accession>A0A8H4L7C3</accession>
<protein>
    <submittedName>
        <fullName evidence="1">Uncharacterized protein</fullName>
    </submittedName>
</protein>
<organism evidence="1 2">
    <name type="scientific">Fusarium albosuccineum</name>
    <dbReference type="NCBI Taxonomy" id="1237068"/>
    <lineage>
        <taxon>Eukaryota</taxon>
        <taxon>Fungi</taxon>
        <taxon>Dikarya</taxon>
        <taxon>Ascomycota</taxon>
        <taxon>Pezizomycotina</taxon>
        <taxon>Sordariomycetes</taxon>
        <taxon>Hypocreomycetidae</taxon>
        <taxon>Hypocreales</taxon>
        <taxon>Nectriaceae</taxon>
        <taxon>Fusarium</taxon>
        <taxon>Fusarium decemcellulare species complex</taxon>
    </lineage>
</organism>
<dbReference type="Proteomes" id="UP000554235">
    <property type="component" value="Unassembled WGS sequence"/>
</dbReference>
<comment type="caution">
    <text evidence="1">The sequence shown here is derived from an EMBL/GenBank/DDBJ whole genome shotgun (WGS) entry which is preliminary data.</text>
</comment>
<proteinExistence type="predicted"/>
<evidence type="ECO:0000313" key="2">
    <source>
        <dbReference type="Proteomes" id="UP000554235"/>
    </source>
</evidence>
<sequence>MSLYHQDPQVKTFVDKMVKYCPTLIVLLLLTPAVWPNDTERQANQVPPAAFMLVHAMQILLFAPVEWEETIAYSPNLEDYRHGYLILEGPDQTRVVGGRFSMEDLNRAILLLYAFSNRRNGRVNLLQERAPRKSGKTRWSGYHDPTFIFPDEEPAAGDKFVDQIAINQLGFDKGQITAYECR</sequence>
<dbReference type="AlphaFoldDB" id="A0A8H4L7C3"/>